<dbReference type="RefSeq" id="WP_204815437.1">
    <property type="nucleotide sequence ID" value="NZ_JANHOF010000001.1"/>
</dbReference>
<dbReference type="Gene3D" id="2.60.120.10">
    <property type="entry name" value="Jelly Rolls"/>
    <property type="match status" value="1"/>
</dbReference>
<evidence type="ECO:0000259" key="2">
    <source>
        <dbReference type="Pfam" id="PF02311"/>
    </source>
</evidence>
<feature type="domain" description="AraC-type arabinose-binding/dimerisation" evidence="2">
    <location>
        <begin position="31"/>
        <end position="98"/>
    </location>
</feature>
<name>A0ABV6JEE0_9BACL</name>
<dbReference type="Pfam" id="PF02311">
    <property type="entry name" value="AraC_binding"/>
    <property type="match status" value="1"/>
</dbReference>
<gene>
    <name evidence="3" type="ORF">ACFFJ8_23315</name>
</gene>
<keyword evidence="1" id="KW-0238">DNA-binding</keyword>
<dbReference type="EMBL" id="JBHLVF010000041">
    <property type="protein sequence ID" value="MFC0394280.1"/>
    <property type="molecule type" value="Genomic_DNA"/>
</dbReference>
<dbReference type="Proteomes" id="UP001589818">
    <property type="component" value="Unassembled WGS sequence"/>
</dbReference>
<dbReference type="SUPFAM" id="SSF51215">
    <property type="entry name" value="Regulatory protein AraC"/>
    <property type="match status" value="1"/>
</dbReference>
<evidence type="ECO:0000313" key="3">
    <source>
        <dbReference type="EMBL" id="MFC0394280.1"/>
    </source>
</evidence>
<sequence>MTLNPIYLTDYPNMNTAFPYSIKIEVVESVVPHRHDFLEFILVLEGHGVEIINGIKHQMKPGTLIFLLPYQFHEIQSDPGASLHLYICNFDLELLLHSNEGEWGVASIVLEDSAGLPPFVQLGAPRVEAGERHFRRNDAGI</sequence>
<comment type="caution">
    <text evidence="3">The sequence shown here is derived from an EMBL/GenBank/DDBJ whole genome shotgun (WGS) entry which is preliminary data.</text>
</comment>
<protein>
    <submittedName>
        <fullName evidence="3">AraC family ligand binding domain-containing protein</fullName>
    </submittedName>
</protein>
<keyword evidence="4" id="KW-1185">Reference proteome</keyword>
<evidence type="ECO:0000256" key="1">
    <source>
        <dbReference type="ARBA" id="ARBA00023125"/>
    </source>
</evidence>
<organism evidence="3 4">
    <name type="scientific">Paenibacillus mendelii</name>
    <dbReference type="NCBI Taxonomy" id="206163"/>
    <lineage>
        <taxon>Bacteria</taxon>
        <taxon>Bacillati</taxon>
        <taxon>Bacillota</taxon>
        <taxon>Bacilli</taxon>
        <taxon>Bacillales</taxon>
        <taxon>Paenibacillaceae</taxon>
        <taxon>Paenibacillus</taxon>
    </lineage>
</organism>
<dbReference type="InterPro" id="IPR014710">
    <property type="entry name" value="RmlC-like_jellyroll"/>
</dbReference>
<accession>A0ABV6JEE0</accession>
<evidence type="ECO:0000313" key="4">
    <source>
        <dbReference type="Proteomes" id="UP001589818"/>
    </source>
</evidence>
<dbReference type="InterPro" id="IPR037923">
    <property type="entry name" value="HTH-like"/>
</dbReference>
<dbReference type="InterPro" id="IPR003313">
    <property type="entry name" value="AraC-bd"/>
</dbReference>
<reference evidence="3 4" key="1">
    <citation type="submission" date="2024-09" db="EMBL/GenBank/DDBJ databases">
        <authorList>
            <person name="Sun Q."/>
            <person name="Mori K."/>
        </authorList>
    </citation>
    <scope>NUCLEOTIDE SEQUENCE [LARGE SCALE GENOMIC DNA]</scope>
    <source>
        <strain evidence="3 4">CCM 4839</strain>
    </source>
</reference>
<proteinExistence type="predicted"/>